<dbReference type="PANTHER" id="PTHR33498">
    <property type="entry name" value="TRANSPOSASE FOR INSERTION SEQUENCE ELEMENT IS1557"/>
    <property type="match status" value="1"/>
</dbReference>
<dbReference type="NCBIfam" id="NF033550">
    <property type="entry name" value="transpos_ISL3"/>
    <property type="match status" value="1"/>
</dbReference>
<keyword evidence="5" id="KW-1185">Reference proteome</keyword>
<name>A0A4Q0AG13_9BACT</name>
<evidence type="ECO:0000259" key="3">
    <source>
        <dbReference type="Pfam" id="PF14690"/>
    </source>
</evidence>
<proteinExistence type="predicted"/>
<dbReference type="PANTHER" id="PTHR33498:SF1">
    <property type="entry name" value="TRANSPOSASE FOR INSERTION SEQUENCE ELEMENT IS1557"/>
    <property type="match status" value="1"/>
</dbReference>
<dbReference type="Pfam" id="PF13542">
    <property type="entry name" value="HTH_Tnp_ISL3"/>
    <property type="match status" value="1"/>
</dbReference>
<dbReference type="InterPro" id="IPR029261">
    <property type="entry name" value="Transposase_Znf"/>
</dbReference>
<feature type="domain" description="Transposase IS204/IS1001/IS1096/IS1165 DDE" evidence="1">
    <location>
        <begin position="157"/>
        <end position="388"/>
    </location>
</feature>
<dbReference type="Proteomes" id="UP000289257">
    <property type="component" value="Unassembled WGS sequence"/>
</dbReference>
<dbReference type="Pfam" id="PF14690">
    <property type="entry name" value="Zn_ribbon_ISL3"/>
    <property type="match status" value="1"/>
</dbReference>
<dbReference type="AlphaFoldDB" id="A0A4Q0AG13"/>
<gene>
    <name evidence="4" type="ORF">EOT05_04340</name>
</gene>
<evidence type="ECO:0000313" key="4">
    <source>
        <dbReference type="EMBL" id="RWZ78033.1"/>
    </source>
</evidence>
<evidence type="ECO:0000259" key="2">
    <source>
        <dbReference type="Pfam" id="PF13542"/>
    </source>
</evidence>
<evidence type="ECO:0000259" key="1">
    <source>
        <dbReference type="Pfam" id="PF01610"/>
    </source>
</evidence>
<dbReference type="Pfam" id="PF01610">
    <property type="entry name" value="DDE_Tnp_ISL3"/>
    <property type="match status" value="1"/>
</dbReference>
<dbReference type="InterPro" id="IPR047951">
    <property type="entry name" value="Transpos_ISL3"/>
</dbReference>
<dbReference type="InterPro" id="IPR032877">
    <property type="entry name" value="Transposase_HTH"/>
</dbReference>
<organism evidence="4 5">
    <name type="scientific">Candidatus Microsaccharimonas sossegonensis</name>
    <dbReference type="NCBI Taxonomy" id="2506948"/>
    <lineage>
        <taxon>Bacteria</taxon>
        <taxon>Candidatus Saccharimonadota</taxon>
        <taxon>Candidatus Saccharimonadia</taxon>
        <taxon>Candidatus Saccharimonadales</taxon>
        <taxon>Candidatus Saccharimonadaceae</taxon>
        <taxon>Candidatus Microsaccharimonas</taxon>
    </lineage>
</organism>
<sequence length="460" mass="53458">MLFRLEHRMTGILNLPGLNELGMKELDAEYHVKAEPAAISRLCPHCGELHRVQKHGSRSMFIRDLPTHGKTMMIHLDVPRLICLACRKTFMAVVAEVDADHSMTERLVRWTGRQSIEYTYAEVAKQVGVDEKTVRNIFDAYVASLEKQFQRETPIWLGVDEIKLGRFRAIFTNIHGRTLIDMLPDRYSTSIERFMNSLPNKEQITHVACDMWRPYRQAAQRVLPQAKIVVDKFHVVSKANASFDAVRRSIGKADQKKQGAGLKKAHKLFAKRAADLDDEQYLTVSGWLNCFPLLATAYDLKERLYKVYEVETKEEAWAEYLNWEASIPDELAKPFRPVKTAFRNWKEWILNYFDDVRITNAFTESFNSKVRRVYRDGRGYTFERLRAKVLFTDRLQKRVPIQEKVKVKKKRFEEISMGRMTYFMMPGMLDDECEVKTKTRQGNLGTDLPTLLAILDTDGF</sequence>
<dbReference type="InterPro" id="IPR002560">
    <property type="entry name" value="Transposase_DDE"/>
</dbReference>
<feature type="domain" description="Transposase IS204/IS1001/IS1096/IS1165 zinc-finger" evidence="3">
    <location>
        <begin position="42"/>
        <end position="86"/>
    </location>
</feature>
<evidence type="ECO:0000313" key="5">
    <source>
        <dbReference type="Proteomes" id="UP000289257"/>
    </source>
</evidence>
<dbReference type="EMBL" id="SCKX01000005">
    <property type="protein sequence ID" value="RWZ78033.1"/>
    <property type="molecule type" value="Genomic_DNA"/>
</dbReference>
<protein>
    <submittedName>
        <fullName evidence="4">ISL3 family transposase</fullName>
    </submittedName>
</protein>
<accession>A0A4Q0AG13</accession>
<feature type="domain" description="Transposase IS204/IS1001/IS1096/IS1165 helix-turn-helix" evidence="2">
    <location>
        <begin position="97"/>
        <end position="142"/>
    </location>
</feature>
<comment type="caution">
    <text evidence="4">The sequence shown here is derived from an EMBL/GenBank/DDBJ whole genome shotgun (WGS) entry which is preliminary data.</text>
</comment>
<reference evidence="4" key="1">
    <citation type="submission" date="2019-01" db="EMBL/GenBank/DDBJ databases">
        <title>Genomic signatures and co-occurrence patterns of the ultra-small Saccharimodia (Patescibacteria phylum) suggest a symbiotic lifestyle.</title>
        <authorList>
            <person name="Lemos L."/>
            <person name="Medeiros J."/>
            <person name="Andreote F."/>
            <person name="Fernandes G."/>
            <person name="Varani A."/>
            <person name="Oliveira G."/>
            <person name="Pylro V."/>
        </authorList>
    </citation>
    <scope>NUCLEOTIDE SEQUENCE [LARGE SCALE GENOMIC DNA]</scope>
    <source>
        <strain evidence="4">AMD02</strain>
    </source>
</reference>